<dbReference type="HOGENOM" id="CLU_761513_0_0_1"/>
<dbReference type="Proteomes" id="UP000001568">
    <property type="component" value="Chromosome 20"/>
</dbReference>
<dbReference type="Gramene" id="ABP01096">
    <property type="protein sequence ID" value="ABP01096"/>
    <property type="gene ID" value="OSTLU_25905"/>
</dbReference>
<evidence type="ECO:0000256" key="1">
    <source>
        <dbReference type="ARBA" id="ARBA00008511"/>
    </source>
</evidence>
<sequence length="396" mass="43305">MTSERDARSDTERIARAFTSYVDDYRADARRFGVGVDEDDESFDVRALTALLEGDDEGGLAGLRALIAEMVRALTTEDDGGDVEDALRETASLLRQAAAGKLREFADATIDARTTVRNTIALTPAFVVKTRDASGMKVFVNVCASHDVAAPAAGNDEWRRGLMPKRVIAALEHKKHSVRDGDDDALVFPLREGRARADVDSNANPCTVFDVAFNDVVLRHAEVYKPLKRLIAELSLRRCRETYGIALDTEYRLPARKFIGADPPPPLRLLAETRPSLVETRTVVQNTPSVSRAEIRSGIDHSIEFLGRPVTSVKLRVGVPRGKSARDVGVHVVREALTVDVTGLPSERIELPFMLDAESARGSCVDGGHTIEYNVAYLPYDVAVDAARARLAKPTN</sequence>
<dbReference type="InterPro" id="IPR012981">
    <property type="entry name" value="PIH1_N"/>
</dbReference>
<protein>
    <recommendedName>
        <fullName evidence="2">PIH1 N-terminal domain-containing protein</fullName>
    </recommendedName>
</protein>
<reference evidence="3 4" key="1">
    <citation type="journal article" date="2007" name="Proc. Natl. Acad. Sci. U.S.A.">
        <title>The tiny eukaryote Ostreococcus provides genomic insights into the paradox of plankton speciation.</title>
        <authorList>
            <person name="Palenik B."/>
            <person name="Grimwood J."/>
            <person name="Aerts A."/>
            <person name="Rouze P."/>
            <person name="Salamov A."/>
            <person name="Putnam N."/>
            <person name="Dupont C."/>
            <person name="Jorgensen R."/>
            <person name="Derelle E."/>
            <person name="Rombauts S."/>
            <person name="Zhou K."/>
            <person name="Otillar R."/>
            <person name="Merchant S.S."/>
            <person name="Podell S."/>
            <person name="Gaasterland T."/>
            <person name="Napoli C."/>
            <person name="Gendler K."/>
            <person name="Manuell A."/>
            <person name="Tai V."/>
            <person name="Vallon O."/>
            <person name="Piganeau G."/>
            <person name="Jancek S."/>
            <person name="Heijde M."/>
            <person name="Jabbari K."/>
            <person name="Bowler C."/>
            <person name="Lohr M."/>
            <person name="Robbens S."/>
            <person name="Werner G."/>
            <person name="Dubchak I."/>
            <person name="Pazour G.J."/>
            <person name="Ren Q."/>
            <person name="Paulsen I."/>
            <person name="Delwiche C."/>
            <person name="Schmutz J."/>
            <person name="Rokhsar D."/>
            <person name="Van de Peer Y."/>
            <person name="Moreau H."/>
            <person name="Grigoriev I.V."/>
        </authorList>
    </citation>
    <scope>NUCLEOTIDE SEQUENCE [LARGE SCALE GENOMIC DNA]</scope>
    <source>
        <strain evidence="3 4">CCE9901</strain>
    </source>
</reference>
<feature type="domain" description="PIH1 N-terminal" evidence="2">
    <location>
        <begin position="120"/>
        <end position="267"/>
    </location>
</feature>
<evidence type="ECO:0000259" key="2">
    <source>
        <dbReference type="Pfam" id="PF08190"/>
    </source>
</evidence>
<dbReference type="EMBL" id="CP000600">
    <property type="protein sequence ID" value="ABP01096.1"/>
    <property type="molecule type" value="Genomic_DNA"/>
</dbReference>
<name>A4SBI8_OSTLU</name>
<dbReference type="PANTHER" id="PTHR22997:SF11">
    <property type="entry name" value="PIH1 N-TERMINAL DOMAIN-CONTAINING PROTEIN"/>
    <property type="match status" value="1"/>
</dbReference>
<dbReference type="OrthoDB" id="567158at2759"/>
<proteinExistence type="inferred from homology"/>
<accession>A4SBI8</accession>
<organism evidence="3 4">
    <name type="scientific">Ostreococcus lucimarinus (strain CCE9901)</name>
    <dbReference type="NCBI Taxonomy" id="436017"/>
    <lineage>
        <taxon>Eukaryota</taxon>
        <taxon>Viridiplantae</taxon>
        <taxon>Chlorophyta</taxon>
        <taxon>Mamiellophyceae</taxon>
        <taxon>Mamiellales</taxon>
        <taxon>Bathycoccaceae</taxon>
        <taxon>Ostreococcus</taxon>
    </lineage>
</organism>
<keyword evidence="4" id="KW-1185">Reference proteome</keyword>
<dbReference type="GeneID" id="5006687"/>
<dbReference type="KEGG" id="olu:OSTLU_25905"/>
<dbReference type="InterPro" id="IPR050734">
    <property type="entry name" value="PIH1/Kintoun_subfamily"/>
</dbReference>
<gene>
    <name evidence="3" type="ORF">OSTLU_25905</name>
</gene>
<dbReference type="GO" id="GO:0005737">
    <property type="term" value="C:cytoplasm"/>
    <property type="evidence" value="ECO:0007669"/>
    <property type="project" value="TreeGrafter"/>
</dbReference>
<comment type="similarity">
    <text evidence="1">Belongs to the PIH1 family.</text>
</comment>
<dbReference type="OMA" id="VFVNVCA"/>
<evidence type="ECO:0000313" key="3">
    <source>
        <dbReference type="EMBL" id="ABP01096.1"/>
    </source>
</evidence>
<dbReference type="STRING" id="436017.A4SBI8"/>
<dbReference type="PANTHER" id="PTHR22997">
    <property type="entry name" value="PIH1 DOMAIN-CONTAINING PROTEIN 1"/>
    <property type="match status" value="1"/>
</dbReference>
<dbReference type="eggNOG" id="KOG4356">
    <property type="taxonomic scope" value="Eukaryota"/>
</dbReference>
<evidence type="ECO:0000313" key="4">
    <source>
        <dbReference type="Proteomes" id="UP000001568"/>
    </source>
</evidence>
<dbReference type="AlphaFoldDB" id="A4SBI8"/>
<dbReference type="Pfam" id="PF08190">
    <property type="entry name" value="PIH1"/>
    <property type="match status" value="1"/>
</dbReference>
<dbReference type="RefSeq" id="XP_001422779.1">
    <property type="nucleotide sequence ID" value="XM_001422742.1"/>
</dbReference>